<keyword evidence="2" id="KW-1185">Reference proteome</keyword>
<protein>
    <submittedName>
        <fullName evidence="1">Uncharacterized protein</fullName>
    </submittedName>
</protein>
<reference evidence="1" key="1">
    <citation type="journal article" date="2022" name="bioRxiv">
        <title>Sequencing and chromosome-scale assembly of the giantPleurodeles waltlgenome.</title>
        <authorList>
            <person name="Brown T."/>
            <person name="Elewa A."/>
            <person name="Iarovenko S."/>
            <person name="Subramanian E."/>
            <person name="Araus A.J."/>
            <person name="Petzold A."/>
            <person name="Susuki M."/>
            <person name="Suzuki K.-i.T."/>
            <person name="Hayashi T."/>
            <person name="Toyoda A."/>
            <person name="Oliveira C."/>
            <person name="Osipova E."/>
            <person name="Leigh N.D."/>
            <person name="Simon A."/>
            <person name="Yun M.H."/>
        </authorList>
    </citation>
    <scope>NUCLEOTIDE SEQUENCE</scope>
    <source>
        <strain evidence="1">20211129_DDA</strain>
        <tissue evidence="1">Liver</tissue>
    </source>
</reference>
<evidence type="ECO:0000313" key="2">
    <source>
        <dbReference type="Proteomes" id="UP001066276"/>
    </source>
</evidence>
<accession>A0AAV7WMJ9</accession>
<dbReference type="EMBL" id="JANPWB010000001">
    <property type="protein sequence ID" value="KAJ1213773.1"/>
    <property type="molecule type" value="Genomic_DNA"/>
</dbReference>
<gene>
    <name evidence="1" type="ORF">NDU88_001404</name>
</gene>
<sequence length="107" mass="10664">MRAVNGYGSVYDVPVLSGIRVARPNSVVPRTGSAKNDAIPRVTGENVGGLADLGRTATLGGRGSGATLRAGIAPGNDAIPARAAGKCGFPAGVEGEHGDRKERSPAA</sequence>
<evidence type="ECO:0000313" key="1">
    <source>
        <dbReference type="EMBL" id="KAJ1213773.1"/>
    </source>
</evidence>
<organism evidence="1 2">
    <name type="scientific">Pleurodeles waltl</name>
    <name type="common">Iberian ribbed newt</name>
    <dbReference type="NCBI Taxonomy" id="8319"/>
    <lineage>
        <taxon>Eukaryota</taxon>
        <taxon>Metazoa</taxon>
        <taxon>Chordata</taxon>
        <taxon>Craniata</taxon>
        <taxon>Vertebrata</taxon>
        <taxon>Euteleostomi</taxon>
        <taxon>Amphibia</taxon>
        <taxon>Batrachia</taxon>
        <taxon>Caudata</taxon>
        <taxon>Salamandroidea</taxon>
        <taxon>Salamandridae</taxon>
        <taxon>Pleurodelinae</taxon>
        <taxon>Pleurodeles</taxon>
    </lineage>
</organism>
<comment type="caution">
    <text evidence="1">The sequence shown here is derived from an EMBL/GenBank/DDBJ whole genome shotgun (WGS) entry which is preliminary data.</text>
</comment>
<proteinExistence type="predicted"/>
<name>A0AAV7WMJ9_PLEWA</name>
<dbReference type="Proteomes" id="UP001066276">
    <property type="component" value="Chromosome 1_1"/>
</dbReference>
<dbReference type="AlphaFoldDB" id="A0AAV7WMJ9"/>